<protein>
    <submittedName>
        <fullName evidence="2">Uncharacterized protein</fullName>
    </submittedName>
</protein>
<evidence type="ECO:0000313" key="3">
    <source>
        <dbReference type="Proteomes" id="UP000683000"/>
    </source>
</evidence>
<feature type="compositionally biased region" description="Polar residues" evidence="1">
    <location>
        <begin position="60"/>
        <end position="71"/>
    </location>
</feature>
<reference evidence="2" key="1">
    <citation type="submission" date="2021-03" db="EMBL/GenBank/DDBJ databases">
        <title>Evolutionary innovations through gain and loss of genes in the ectomycorrhizal Boletales.</title>
        <authorList>
            <person name="Wu G."/>
            <person name="Miyauchi S."/>
            <person name="Morin E."/>
            <person name="Yang Z.-L."/>
            <person name="Xu J."/>
            <person name="Martin F.M."/>
        </authorList>
    </citation>
    <scope>NUCLEOTIDE SEQUENCE</scope>
    <source>
        <strain evidence="2">BR01</strain>
    </source>
</reference>
<organism evidence="2 3">
    <name type="scientific">Boletus reticuloceps</name>
    <dbReference type="NCBI Taxonomy" id="495285"/>
    <lineage>
        <taxon>Eukaryota</taxon>
        <taxon>Fungi</taxon>
        <taxon>Dikarya</taxon>
        <taxon>Basidiomycota</taxon>
        <taxon>Agaricomycotina</taxon>
        <taxon>Agaricomycetes</taxon>
        <taxon>Agaricomycetidae</taxon>
        <taxon>Boletales</taxon>
        <taxon>Boletineae</taxon>
        <taxon>Boletaceae</taxon>
        <taxon>Boletoideae</taxon>
        <taxon>Boletus</taxon>
    </lineage>
</organism>
<keyword evidence="3" id="KW-1185">Reference proteome</keyword>
<feature type="region of interest" description="Disordered" evidence="1">
    <location>
        <begin position="13"/>
        <end position="86"/>
    </location>
</feature>
<comment type="caution">
    <text evidence="2">The sequence shown here is derived from an EMBL/GenBank/DDBJ whole genome shotgun (WGS) entry which is preliminary data.</text>
</comment>
<dbReference type="Proteomes" id="UP000683000">
    <property type="component" value="Unassembled WGS sequence"/>
</dbReference>
<evidence type="ECO:0000256" key="1">
    <source>
        <dbReference type="SAM" id="MobiDB-lite"/>
    </source>
</evidence>
<gene>
    <name evidence="2" type="ORF">JVT61DRAFT_3948</name>
</gene>
<name>A0A8I2YMB9_9AGAM</name>
<dbReference type="EMBL" id="JAGFBS010000017">
    <property type="protein sequence ID" value="KAG6374591.1"/>
    <property type="molecule type" value="Genomic_DNA"/>
</dbReference>
<proteinExistence type="predicted"/>
<evidence type="ECO:0000313" key="2">
    <source>
        <dbReference type="EMBL" id="KAG6374591.1"/>
    </source>
</evidence>
<feature type="compositionally biased region" description="Polar residues" evidence="1">
    <location>
        <begin position="36"/>
        <end position="52"/>
    </location>
</feature>
<sequence length="243" mass="26688">MLIKVLTGHHSTYKAPSASRPILSHNAIDPCPPQNPDLQQMPQYPNRPQSITPEHPHQSILPTSAHPSSSRGGAGSLTPLYPQPLVPQYPQPSTTFTLPLVHMDQAHLDQIQSEFIPLPQLSGPKKKLTKEETTKAKQHAREALLKIMGSLGALFSAAHDTMIKSAMATGITKETVVTDVELPRNMQKDTVHCMGNVCHIWKDICLLCVLSDLGLQQPIKEPTLPVNEVKIRANGLLDTFSFL</sequence>
<dbReference type="AlphaFoldDB" id="A0A8I2YMB9"/>
<accession>A0A8I2YMB9</accession>